<evidence type="ECO:0000256" key="4">
    <source>
        <dbReference type="HAMAP-Rule" id="MF_01671"/>
    </source>
</evidence>
<keyword evidence="2 4" id="KW-0560">Oxidoreductase</keyword>
<comment type="subunit">
    <text evidence="4">Homotetramer.</text>
</comment>
<reference evidence="7" key="1">
    <citation type="submission" date="2021-01" db="EMBL/GenBank/DDBJ databases">
        <title>Whole genome shotgun sequence of Actinoplanes siamensis NBRC 109076.</title>
        <authorList>
            <person name="Komaki H."/>
            <person name="Tamura T."/>
        </authorList>
    </citation>
    <scope>NUCLEOTIDE SEQUENCE</scope>
    <source>
        <strain evidence="7">NBRC 109076</strain>
    </source>
</reference>
<dbReference type="SUPFAM" id="SSF55347">
    <property type="entry name" value="Glyceraldehyde-3-phosphate dehydrogenase-like, C-terminal domain"/>
    <property type="match status" value="1"/>
</dbReference>
<dbReference type="SUPFAM" id="SSF51735">
    <property type="entry name" value="NAD(P)-binding Rossmann-fold domains"/>
    <property type="match status" value="1"/>
</dbReference>
<comment type="similarity">
    <text evidence="1 4">Belongs to the Gfo/Idh/MocA family.</text>
</comment>
<dbReference type="Pfam" id="PF01408">
    <property type="entry name" value="GFO_IDH_MocA"/>
    <property type="match status" value="1"/>
</dbReference>
<evidence type="ECO:0000256" key="2">
    <source>
        <dbReference type="ARBA" id="ARBA00023002"/>
    </source>
</evidence>
<dbReference type="Proteomes" id="UP000629619">
    <property type="component" value="Unassembled WGS sequence"/>
</dbReference>
<sequence>MTALRVGVIGTGLIGRDHLRRMATVLAGVSVVAVADVDAVAAARAAATVGAAVHRDGLDLVASGGVDAVLVCSWGGTHEEYVLAALAAGKPVFCEKPLATTPDACLRIVRAEVAHGGRLVQVGYMRRYDAAYRALKRTLDSGAVGAPLMMHCAHRNAGVPASYEPENTITDTAVHEIDMARWMFGSEIAAVRVLRPRASRNAGRLPDPMLLVLELANGMLVDVEISVNVRYGYDIRGEILGEDGTVALGDPGLISVRRSGQVAAPVPADWRDRFGAAYDVELREWVDAVTGGGVLTGPGSWDGYAASAVADAAVRALRTGERVTVTLAERPALYGPADRPAAVAAAWDVRESHDRTAE</sequence>
<evidence type="ECO:0000256" key="1">
    <source>
        <dbReference type="ARBA" id="ARBA00010928"/>
    </source>
</evidence>
<dbReference type="Pfam" id="PF02894">
    <property type="entry name" value="GFO_IDH_MocA_C"/>
    <property type="match status" value="1"/>
</dbReference>
<feature type="domain" description="Gfo/Idh/MocA-like oxidoreductase C-terminal" evidence="6">
    <location>
        <begin position="136"/>
        <end position="325"/>
    </location>
</feature>
<dbReference type="InterPro" id="IPR000683">
    <property type="entry name" value="Gfo/Idh/MocA-like_OxRdtase_N"/>
</dbReference>
<organism evidence="7 8">
    <name type="scientific">Actinoplanes siamensis</name>
    <dbReference type="NCBI Taxonomy" id="1223317"/>
    <lineage>
        <taxon>Bacteria</taxon>
        <taxon>Bacillati</taxon>
        <taxon>Actinomycetota</taxon>
        <taxon>Actinomycetes</taxon>
        <taxon>Micromonosporales</taxon>
        <taxon>Micromonosporaceae</taxon>
        <taxon>Actinoplanes</taxon>
    </lineage>
</organism>
<comment type="catalytic activity">
    <reaction evidence="4">
        <text>myo-inositol + NAD(+) = scyllo-inosose + NADH + H(+)</text>
        <dbReference type="Rhea" id="RHEA:16949"/>
        <dbReference type="ChEBI" id="CHEBI:15378"/>
        <dbReference type="ChEBI" id="CHEBI:17268"/>
        <dbReference type="ChEBI" id="CHEBI:17811"/>
        <dbReference type="ChEBI" id="CHEBI:57540"/>
        <dbReference type="ChEBI" id="CHEBI:57945"/>
        <dbReference type="EC" id="1.1.1.18"/>
    </reaction>
</comment>
<feature type="domain" description="Gfo/Idh/MocA-like oxidoreductase N-terminal" evidence="5">
    <location>
        <begin position="4"/>
        <end position="124"/>
    </location>
</feature>
<dbReference type="GO" id="GO:0050112">
    <property type="term" value="F:inositol 2-dehydrogenase (NAD+) activity"/>
    <property type="evidence" value="ECO:0007669"/>
    <property type="project" value="UniProtKB-UniRule"/>
</dbReference>
<evidence type="ECO:0000313" key="8">
    <source>
        <dbReference type="Proteomes" id="UP000629619"/>
    </source>
</evidence>
<dbReference type="EC" id="1.1.1.18" evidence="4"/>
<dbReference type="HAMAP" id="MF_01671">
    <property type="entry name" value="IolG"/>
    <property type="match status" value="1"/>
</dbReference>
<dbReference type="GO" id="GO:0019310">
    <property type="term" value="P:inositol catabolic process"/>
    <property type="evidence" value="ECO:0007669"/>
    <property type="project" value="UniProtKB-UniRule"/>
</dbReference>
<dbReference type="Gene3D" id="3.30.360.10">
    <property type="entry name" value="Dihydrodipicolinate Reductase, domain 2"/>
    <property type="match status" value="1"/>
</dbReference>
<proteinExistence type="inferred from homology"/>
<keyword evidence="3 4" id="KW-0520">NAD</keyword>
<dbReference type="PANTHER" id="PTHR43593:SF1">
    <property type="entry name" value="INOSITOL 2-DEHYDROGENASE"/>
    <property type="match status" value="1"/>
</dbReference>
<evidence type="ECO:0000313" key="7">
    <source>
        <dbReference type="EMBL" id="GIF03737.1"/>
    </source>
</evidence>
<evidence type="ECO:0000259" key="6">
    <source>
        <dbReference type="Pfam" id="PF02894"/>
    </source>
</evidence>
<dbReference type="GO" id="GO:0000166">
    <property type="term" value="F:nucleotide binding"/>
    <property type="evidence" value="ECO:0007669"/>
    <property type="project" value="InterPro"/>
</dbReference>
<comment type="caution">
    <text evidence="7">The sequence shown here is derived from an EMBL/GenBank/DDBJ whole genome shotgun (WGS) entry which is preliminary data.</text>
</comment>
<evidence type="ECO:0000259" key="5">
    <source>
        <dbReference type="Pfam" id="PF01408"/>
    </source>
</evidence>
<dbReference type="EMBL" id="BOMW01000013">
    <property type="protein sequence ID" value="GIF03737.1"/>
    <property type="molecule type" value="Genomic_DNA"/>
</dbReference>
<comment type="function">
    <text evidence="4">Involved in the oxidation of myo-inositol (MI) to 2-keto-myo-inositol (2KMI or 2-inosose).</text>
</comment>
<name>A0A919N3J5_9ACTN</name>
<gene>
    <name evidence="4 7" type="primary">iolG</name>
    <name evidence="7" type="ORF">Asi03nite_12750</name>
</gene>
<dbReference type="RefSeq" id="WP_203677449.1">
    <property type="nucleotide sequence ID" value="NZ_BOMW01000013.1"/>
</dbReference>
<keyword evidence="8" id="KW-1185">Reference proteome</keyword>
<dbReference type="Gene3D" id="3.40.50.720">
    <property type="entry name" value="NAD(P)-binding Rossmann-like Domain"/>
    <property type="match status" value="1"/>
</dbReference>
<dbReference type="InterPro" id="IPR023794">
    <property type="entry name" value="MI/DCI_dehydrogenase"/>
</dbReference>
<dbReference type="InterPro" id="IPR036291">
    <property type="entry name" value="NAD(P)-bd_dom_sf"/>
</dbReference>
<dbReference type="AlphaFoldDB" id="A0A919N3J5"/>
<dbReference type="InterPro" id="IPR004104">
    <property type="entry name" value="Gfo/Idh/MocA-like_OxRdtase_C"/>
</dbReference>
<accession>A0A919N3J5</accession>
<dbReference type="PANTHER" id="PTHR43593">
    <property type="match status" value="1"/>
</dbReference>
<evidence type="ECO:0000256" key="3">
    <source>
        <dbReference type="ARBA" id="ARBA00023027"/>
    </source>
</evidence>
<dbReference type="InterPro" id="IPR050424">
    <property type="entry name" value="Gfo-Idh-MocA_inositol_DH"/>
</dbReference>
<protein>
    <recommendedName>
        <fullName evidence="4">Inositol 2-dehydrogenase</fullName>
        <ecNumber evidence="4">1.1.1.18</ecNumber>
    </recommendedName>
    <alternativeName>
        <fullName evidence="4">Myo-inositol 2-dehydrogenase</fullName>
        <shortName evidence="4">MI 2-dehydrogenase</shortName>
    </alternativeName>
</protein>